<dbReference type="SUPFAM" id="SSF46689">
    <property type="entry name" value="Homeodomain-like"/>
    <property type="match status" value="1"/>
</dbReference>
<keyword evidence="3" id="KW-0804">Transcription</keyword>
<organism evidence="6 7">
    <name type="scientific">Promicromonospora iranensis</name>
    <dbReference type="NCBI Taxonomy" id="1105144"/>
    <lineage>
        <taxon>Bacteria</taxon>
        <taxon>Bacillati</taxon>
        <taxon>Actinomycetota</taxon>
        <taxon>Actinomycetes</taxon>
        <taxon>Micrococcales</taxon>
        <taxon>Promicromonosporaceae</taxon>
        <taxon>Promicromonospora</taxon>
    </lineage>
</organism>
<evidence type="ECO:0000313" key="7">
    <source>
        <dbReference type="Proteomes" id="UP001183585"/>
    </source>
</evidence>
<dbReference type="Pfam" id="PF00440">
    <property type="entry name" value="TetR_N"/>
    <property type="match status" value="1"/>
</dbReference>
<evidence type="ECO:0000256" key="1">
    <source>
        <dbReference type="ARBA" id="ARBA00023015"/>
    </source>
</evidence>
<gene>
    <name evidence="6" type="ORF">J2S48_005097</name>
</gene>
<keyword evidence="7" id="KW-1185">Reference proteome</keyword>
<dbReference type="PANTHER" id="PTHR47506">
    <property type="entry name" value="TRANSCRIPTIONAL REGULATORY PROTEIN"/>
    <property type="match status" value="1"/>
</dbReference>
<accession>A0ABU2CW70</accession>
<reference evidence="6 7" key="1">
    <citation type="submission" date="2023-07" db="EMBL/GenBank/DDBJ databases">
        <title>Sequencing the genomes of 1000 actinobacteria strains.</title>
        <authorList>
            <person name="Klenk H.-P."/>
        </authorList>
    </citation>
    <scope>NUCLEOTIDE SEQUENCE [LARGE SCALE GENOMIC DNA]</scope>
    <source>
        <strain evidence="6 7">DSM 45554</strain>
    </source>
</reference>
<dbReference type="Proteomes" id="UP001183585">
    <property type="component" value="Unassembled WGS sequence"/>
</dbReference>
<protein>
    <submittedName>
        <fullName evidence="6">AcrR family transcriptional regulator</fullName>
    </submittedName>
</protein>
<comment type="caution">
    <text evidence="6">The sequence shown here is derived from an EMBL/GenBank/DDBJ whole genome shotgun (WGS) entry which is preliminary data.</text>
</comment>
<dbReference type="Gene3D" id="1.10.10.60">
    <property type="entry name" value="Homeodomain-like"/>
    <property type="match status" value="1"/>
</dbReference>
<evidence type="ECO:0000313" key="6">
    <source>
        <dbReference type="EMBL" id="MDR7385582.1"/>
    </source>
</evidence>
<evidence type="ECO:0000259" key="5">
    <source>
        <dbReference type="PROSITE" id="PS50977"/>
    </source>
</evidence>
<dbReference type="PANTHER" id="PTHR47506:SF1">
    <property type="entry name" value="HTH-TYPE TRANSCRIPTIONAL REGULATOR YJDC"/>
    <property type="match status" value="1"/>
</dbReference>
<evidence type="ECO:0000256" key="3">
    <source>
        <dbReference type="ARBA" id="ARBA00023163"/>
    </source>
</evidence>
<dbReference type="InterPro" id="IPR036271">
    <property type="entry name" value="Tet_transcr_reg_TetR-rel_C_sf"/>
</dbReference>
<evidence type="ECO:0000256" key="4">
    <source>
        <dbReference type="PROSITE-ProRule" id="PRU00335"/>
    </source>
</evidence>
<dbReference type="EMBL" id="JAVDYE010000001">
    <property type="protein sequence ID" value="MDR7385582.1"/>
    <property type="molecule type" value="Genomic_DNA"/>
</dbReference>
<dbReference type="RefSeq" id="WP_274998184.1">
    <property type="nucleotide sequence ID" value="NZ_JAJQQP010000022.1"/>
</dbReference>
<evidence type="ECO:0000256" key="2">
    <source>
        <dbReference type="ARBA" id="ARBA00023125"/>
    </source>
</evidence>
<dbReference type="InterPro" id="IPR001647">
    <property type="entry name" value="HTH_TetR"/>
</dbReference>
<dbReference type="PROSITE" id="PS50977">
    <property type="entry name" value="HTH_TETR_2"/>
    <property type="match status" value="1"/>
</dbReference>
<proteinExistence type="predicted"/>
<feature type="domain" description="HTH tetR-type" evidence="5">
    <location>
        <begin position="15"/>
        <end position="75"/>
    </location>
</feature>
<keyword evidence="2 4" id="KW-0238">DNA-binding</keyword>
<name>A0ABU2CW70_9MICO</name>
<sequence>MSGTDTRRTQADRRATTRAALLAAAARGLSTYGYASLVLEQVARDAGYTRGALYHLFANKEDLALAVVEWVGETWDAEVRQAALAQKDPLTSLLTMAKGHALYCRRHDGAKVMMTLRVEFTGQDHPVGRAMGETYDRLENDCAELVTAGRRDGSIPAGPPPRLTAAAFLAILESVGIELAGNAPHDVELTERAARGILGVAARD</sequence>
<dbReference type="InterPro" id="IPR009057">
    <property type="entry name" value="Homeodomain-like_sf"/>
</dbReference>
<dbReference type="SUPFAM" id="SSF48498">
    <property type="entry name" value="Tetracyclin repressor-like, C-terminal domain"/>
    <property type="match status" value="1"/>
</dbReference>
<dbReference type="Gene3D" id="1.10.357.10">
    <property type="entry name" value="Tetracycline Repressor, domain 2"/>
    <property type="match status" value="1"/>
</dbReference>
<keyword evidence="1" id="KW-0805">Transcription regulation</keyword>
<dbReference type="PRINTS" id="PR00455">
    <property type="entry name" value="HTHTETR"/>
</dbReference>
<feature type="DNA-binding region" description="H-T-H motif" evidence="4">
    <location>
        <begin position="38"/>
        <end position="57"/>
    </location>
</feature>